<dbReference type="InterPro" id="IPR050194">
    <property type="entry name" value="Glycosyltransferase_grp1"/>
</dbReference>
<accession>A0A379DJ50</accession>
<reference evidence="2 3" key="1">
    <citation type="submission" date="2018-06" db="EMBL/GenBank/DDBJ databases">
        <authorList>
            <consortium name="Pathogen Informatics"/>
            <person name="Doyle S."/>
        </authorList>
    </citation>
    <scope>NUCLEOTIDE SEQUENCE [LARGE SCALE GENOMIC DNA]</scope>
    <source>
        <strain evidence="2 3">NCTC13100</strain>
    </source>
</reference>
<dbReference type="GO" id="GO:0016757">
    <property type="term" value="F:glycosyltransferase activity"/>
    <property type="evidence" value="ECO:0007669"/>
    <property type="project" value="UniProtKB-KW"/>
</dbReference>
<name>A0A379DJ50_9PORP</name>
<dbReference type="PANTHER" id="PTHR45947:SF3">
    <property type="entry name" value="SULFOQUINOVOSYL TRANSFERASE SQD2"/>
    <property type="match status" value="1"/>
</dbReference>
<proteinExistence type="predicted"/>
<organism evidence="2 3">
    <name type="scientific">Porphyromonas macacae</name>
    <dbReference type="NCBI Taxonomy" id="28115"/>
    <lineage>
        <taxon>Bacteria</taxon>
        <taxon>Pseudomonadati</taxon>
        <taxon>Bacteroidota</taxon>
        <taxon>Bacteroidia</taxon>
        <taxon>Bacteroidales</taxon>
        <taxon>Porphyromonadaceae</taxon>
        <taxon>Porphyromonas</taxon>
    </lineage>
</organism>
<evidence type="ECO:0000313" key="3">
    <source>
        <dbReference type="Proteomes" id="UP000254263"/>
    </source>
</evidence>
<sequence>MKKVVIVHTDFRIYWPARLKGLERIAQKQGLELYVIEIAGKGSPYAFAGCETSLTRHWRILFPEKKMEDLSSSQIKPLLIRNLQELNPDVVVAGAIAFPSGAISVMWAKKNHKGVVIFDDAKVEDVPRGFFVNFIKKRIYRNVDSVVYPASPWDKTAFSWGFKKEQIFYGIDVVDNNFWKSSDESIILREPKMVVVGRLVKRKNIDFLIRVFQECNTQDYELLIVGDGPEKKNLKCLAESDQNIRFLPFMKQSELRELYKRVSVFIIPSTYDTWGLVINEAMAAGLPVIASSKCGATEVLVKDGVNGYVFNPEDDGTSMKKKLDVFFNLSEEARRELGLASEKIISDWGIDRFAEEMLKAIDYAYRNKKKSVNIWDKLILNLWKGRYKQI</sequence>
<dbReference type="AlphaFoldDB" id="A0A379DJ50"/>
<keyword evidence="2" id="KW-0328">Glycosyltransferase</keyword>
<protein>
    <submittedName>
        <fullName evidence="2">GDP-mannose-dependent alpha-mannosyltransferase</fullName>
        <ecNumber evidence="2">2.4.1.-</ecNumber>
    </submittedName>
</protein>
<dbReference type="EC" id="2.4.1.-" evidence="2"/>
<evidence type="ECO:0000259" key="1">
    <source>
        <dbReference type="Pfam" id="PF00534"/>
    </source>
</evidence>
<dbReference type="SUPFAM" id="SSF53756">
    <property type="entry name" value="UDP-Glycosyltransferase/glycogen phosphorylase"/>
    <property type="match status" value="1"/>
</dbReference>
<dbReference type="EMBL" id="UGTI01000001">
    <property type="protein sequence ID" value="SUB77994.1"/>
    <property type="molecule type" value="Genomic_DNA"/>
</dbReference>
<feature type="domain" description="Glycosyl transferase family 1" evidence="1">
    <location>
        <begin position="188"/>
        <end position="335"/>
    </location>
</feature>
<keyword evidence="2" id="KW-0808">Transferase</keyword>
<dbReference type="Pfam" id="PF00534">
    <property type="entry name" value="Glycos_transf_1"/>
    <property type="match status" value="1"/>
</dbReference>
<dbReference type="Gene3D" id="3.40.50.2000">
    <property type="entry name" value="Glycogen Phosphorylase B"/>
    <property type="match status" value="2"/>
</dbReference>
<dbReference type="PANTHER" id="PTHR45947">
    <property type="entry name" value="SULFOQUINOVOSYL TRANSFERASE SQD2"/>
    <property type="match status" value="1"/>
</dbReference>
<dbReference type="InterPro" id="IPR001296">
    <property type="entry name" value="Glyco_trans_1"/>
</dbReference>
<gene>
    <name evidence="2" type="primary">mgtA</name>
    <name evidence="2" type="ORF">NCTC13100_01145</name>
</gene>
<evidence type="ECO:0000313" key="2">
    <source>
        <dbReference type="EMBL" id="SUB77994.1"/>
    </source>
</evidence>
<dbReference type="Proteomes" id="UP000254263">
    <property type="component" value="Unassembled WGS sequence"/>
</dbReference>